<dbReference type="NCBIfam" id="TIGR01563">
    <property type="entry name" value="gp16_SPP1"/>
    <property type="match status" value="1"/>
</dbReference>
<dbReference type="Pfam" id="PF05521">
    <property type="entry name" value="Phage_HCP"/>
    <property type="match status" value="1"/>
</dbReference>
<dbReference type="InterPro" id="IPR008767">
    <property type="entry name" value="Phage_SPP1_head-tail_adaptor"/>
</dbReference>
<proteinExistence type="predicted"/>
<protein>
    <submittedName>
        <fullName evidence="1">Head tail adaptor</fullName>
    </submittedName>
</protein>
<organism evidence="1">
    <name type="scientific">Siphoviridae sp. ctmP938</name>
    <dbReference type="NCBI Taxonomy" id="2827933"/>
    <lineage>
        <taxon>Viruses</taxon>
        <taxon>Duplodnaviria</taxon>
        <taxon>Heunggongvirae</taxon>
        <taxon>Uroviricota</taxon>
        <taxon>Caudoviricetes</taxon>
    </lineage>
</organism>
<dbReference type="Gene3D" id="2.40.10.270">
    <property type="entry name" value="Bacteriophage SPP1 head-tail adaptor protein"/>
    <property type="match status" value="1"/>
</dbReference>
<sequence>MALLKGLNPGRLSRRVTICRYSEGSSELGSMEVVLRPLKEVWAEIRPLRGNEQLEYYKITNRETYKITIRFTDITEKDVIVFKGRQFRINYMLNPLEANYYLELFVTEDKDHEVRREAQ</sequence>
<dbReference type="EMBL" id="BK032519">
    <property type="protein sequence ID" value="DAF45778.1"/>
    <property type="molecule type" value="Genomic_DNA"/>
</dbReference>
<reference evidence="1" key="1">
    <citation type="journal article" date="2021" name="Proc. Natl. Acad. Sci. U.S.A.">
        <title>A Catalog of Tens of Thousands of Viruses from Human Metagenomes Reveals Hidden Associations with Chronic Diseases.</title>
        <authorList>
            <person name="Tisza M.J."/>
            <person name="Buck C.B."/>
        </authorList>
    </citation>
    <scope>NUCLEOTIDE SEQUENCE</scope>
    <source>
        <strain evidence="1">CtmP938</strain>
    </source>
</reference>
<name>A0A8S5S4Z1_9CAUD</name>
<dbReference type="InterPro" id="IPR038666">
    <property type="entry name" value="SSP1_head-tail_sf"/>
</dbReference>
<evidence type="ECO:0000313" key="1">
    <source>
        <dbReference type="EMBL" id="DAF45778.1"/>
    </source>
</evidence>
<accession>A0A8S5S4Z1</accession>